<proteinExistence type="inferred from homology"/>
<dbReference type="OrthoDB" id="266138at2759"/>
<dbReference type="STRING" id="269621.A0A238F559"/>
<dbReference type="PANTHER" id="PTHR45973:SF23">
    <property type="entry name" value="PROTEIN PHOSPHATASE 1 REGULATORY SUBUNIT 7"/>
    <property type="match status" value="1"/>
</dbReference>
<dbReference type="SMART" id="SM00365">
    <property type="entry name" value="LRR_SD22"/>
    <property type="match status" value="10"/>
</dbReference>
<organism evidence="7 8">
    <name type="scientific">Microbotryum intermedium</name>
    <dbReference type="NCBI Taxonomy" id="269621"/>
    <lineage>
        <taxon>Eukaryota</taxon>
        <taxon>Fungi</taxon>
        <taxon>Dikarya</taxon>
        <taxon>Basidiomycota</taxon>
        <taxon>Pucciniomycotina</taxon>
        <taxon>Microbotryomycetes</taxon>
        <taxon>Microbotryales</taxon>
        <taxon>Microbotryaceae</taxon>
        <taxon>Microbotryum</taxon>
    </lineage>
</organism>
<dbReference type="SMART" id="SM00369">
    <property type="entry name" value="LRR_TYP"/>
    <property type="match status" value="5"/>
</dbReference>
<dbReference type="InterPro" id="IPR025875">
    <property type="entry name" value="Leu-rich_rpt_4"/>
</dbReference>
<feature type="compositionally biased region" description="Basic and acidic residues" evidence="6">
    <location>
        <begin position="44"/>
        <end position="61"/>
    </location>
</feature>
<dbReference type="InterPro" id="IPR003591">
    <property type="entry name" value="Leu-rich_rpt_typical-subtyp"/>
</dbReference>
<keyword evidence="3" id="KW-0677">Repeat</keyword>
<dbReference type="GO" id="GO:0005634">
    <property type="term" value="C:nucleus"/>
    <property type="evidence" value="ECO:0007669"/>
    <property type="project" value="UniProtKB-SubCell"/>
</dbReference>
<dbReference type="InterPro" id="IPR032675">
    <property type="entry name" value="LRR_dom_sf"/>
</dbReference>
<comment type="subcellular location">
    <subcellularLocation>
        <location evidence="1">Nucleus</location>
    </subcellularLocation>
</comment>
<dbReference type="AlphaFoldDB" id="A0A238F559"/>
<evidence type="ECO:0000256" key="4">
    <source>
        <dbReference type="ARBA" id="ARBA00023242"/>
    </source>
</evidence>
<evidence type="ECO:0000313" key="7">
    <source>
        <dbReference type="EMBL" id="SCV67859.1"/>
    </source>
</evidence>
<keyword evidence="8" id="KW-1185">Reference proteome</keyword>
<evidence type="ECO:0000256" key="3">
    <source>
        <dbReference type="ARBA" id="ARBA00022737"/>
    </source>
</evidence>
<feature type="compositionally biased region" description="Low complexity" evidence="6">
    <location>
        <begin position="71"/>
        <end position="87"/>
    </location>
</feature>
<dbReference type="Proteomes" id="UP000198372">
    <property type="component" value="Unassembled WGS sequence"/>
</dbReference>
<feature type="region of interest" description="Disordered" evidence="6">
    <location>
        <begin position="154"/>
        <end position="178"/>
    </location>
</feature>
<comment type="similarity">
    <text evidence="5">Belongs to the SDS22 family.</text>
</comment>
<dbReference type="SUPFAM" id="SSF52058">
    <property type="entry name" value="L domain-like"/>
    <property type="match status" value="1"/>
</dbReference>
<dbReference type="Gene3D" id="3.80.10.10">
    <property type="entry name" value="Ribonuclease Inhibitor"/>
    <property type="match status" value="3"/>
</dbReference>
<feature type="compositionally biased region" description="Pro residues" evidence="6">
    <location>
        <begin position="22"/>
        <end position="31"/>
    </location>
</feature>
<feature type="compositionally biased region" description="Polar residues" evidence="6">
    <location>
        <begin position="167"/>
        <end position="177"/>
    </location>
</feature>
<sequence length="527" mass="58398">MSLQPQGDHHLPQGLDDAPSASPSPSPPPSPHAQANPEPFSNLKTDERHFEDSKRRDERKARLVMAQPIQGSSSATPASGAGDAPGDVVYEGEAFKDNQALLADVPDDALDLELTHQRLRTLRGLDLHRFTKVERISLRQNLLTSLSYVPLPPPPSLPPAADLNPSEAHTTPQDSIPTISSDAAAASALAAATTATFSHDRDEIDEDELDDPDAKKKEDEFPYHEVRSGEGHDSQQVQWPLRGLKQLEEIDLYDNGLKSVKGLEYLPSLASLDLSFNLLRSISELEDDSPDSAYAYPKLTHLYLIQNKLPRIQGVRHRTNLTYLEFGGNRIRVSIKAMEACFDPLRLTMILLSAHQSIENLPISSNLRSLFLGKNKITKIQGLEGLTGLRTLSIQSDLRPPLLTGNRLTKIEGLETLTSLDELYLSHNGLTELSGLEHNTKLTTLDIGHNKITSIPASALKTLVELSEFWANDNLLTELPEIESEELETVYLEGNPLQKDLGGNYERRIMYKYPSVRQVDAVYLKRS</sequence>
<keyword evidence="4" id="KW-0539">Nucleus</keyword>
<dbReference type="Pfam" id="PF12799">
    <property type="entry name" value="LRR_4"/>
    <property type="match status" value="3"/>
</dbReference>
<protein>
    <submittedName>
        <fullName evidence="7">BQ2448_5470 protein</fullName>
    </submittedName>
</protein>
<dbReference type="EMBL" id="FMSP01000002">
    <property type="protein sequence ID" value="SCV67859.1"/>
    <property type="molecule type" value="Genomic_DNA"/>
</dbReference>
<dbReference type="PANTHER" id="PTHR45973">
    <property type="entry name" value="PROTEIN PHOSPHATASE 1 REGULATORY SUBUNIT SDS22-RELATED"/>
    <property type="match status" value="1"/>
</dbReference>
<accession>A0A238F559</accession>
<dbReference type="PROSITE" id="PS51450">
    <property type="entry name" value="LRR"/>
    <property type="match status" value="5"/>
</dbReference>
<keyword evidence="2" id="KW-0433">Leucine-rich repeat</keyword>
<gene>
    <name evidence="7" type="ORF">BQ2448_5470</name>
</gene>
<evidence type="ECO:0000256" key="6">
    <source>
        <dbReference type="SAM" id="MobiDB-lite"/>
    </source>
</evidence>
<dbReference type="InterPro" id="IPR050576">
    <property type="entry name" value="Cilia_flagella_integrity"/>
</dbReference>
<dbReference type="InterPro" id="IPR001611">
    <property type="entry name" value="Leu-rich_rpt"/>
</dbReference>
<dbReference type="SMART" id="SM00364">
    <property type="entry name" value="LRR_BAC"/>
    <property type="match status" value="4"/>
</dbReference>
<name>A0A238F559_9BASI</name>
<evidence type="ECO:0000256" key="5">
    <source>
        <dbReference type="ARBA" id="ARBA00023460"/>
    </source>
</evidence>
<evidence type="ECO:0000313" key="8">
    <source>
        <dbReference type="Proteomes" id="UP000198372"/>
    </source>
</evidence>
<feature type="region of interest" description="Disordered" evidence="6">
    <location>
        <begin position="1"/>
        <end position="88"/>
    </location>
</feature>
<reference evidence="8" key="1">
    <citation type="submission" date="2016-09" db="EMBL/GenBank/DDBJ databases">
        <authorList>
            <person name="Jeantristanb JTB J.-T."/>
            <person name="Ricardo R."/>
        </authorList>
    </citation>
    <scope>NUCLEOTIDE SEQUENCE [LARGE SCALE GENOMIC DNA]</scope>
</reference>
<evidence type="ECO:0000256" key="1">
    <source>
        <dbReference type="ARBA" id="ARBA00004123"/>
    </source>
</evidence>
<feature type="region of interest" description="Disordered" evidence="6">
    <location>
        <begin position="194"/>
        <end position="217"/>
    </location>
</feature>
<evidence type="ECO:0000256" key="2">
    <source>
        <dbReference type="ARBA" id="ARBA00022614"/>
    </source>
</evidence>